<name>A0ABZ1C725_9BACT</name>
<protein>
    <submittedName>
        <fullName evidence="2">Mannosyl-3-phosphoglycerate synthase</fullName>
        <ecNumber evidence="2">2.4.1.217</ecNumber>
    </submittedName>
</protein>
<proteinExistence type="predicted"/>
<evidence type="ECO:0000313" key="3">
    <source>
        <dbReference type="Proteomes" id="UP000738431"/>
    </source>
</evidence>
<dbReference type="InterPro" id="IPR012812">
    <property type="entry name" value="Osmo_MPG_synth"/>
</dbReference>
<dbReference type="Proteomes" id="UP000738431">
    <property type="component" value="Chromosome"/>
</dbReference>
<dbReference type="RefSeq" id="WP_221029374.1">
    <property type="nucleotide sequence ID" value="NZ_CP139781.1"/>
</dbReference>
<keyword evidence="3" id="KW-1185">Reference proteome</keyword>
<dbReference type="GO" id="GO:0050504">
    <property type="term" value="F:mannosyl-3-phosphoglycerate synthase activity"/>
    <property type="evidence" value="ECO:0007669"/>
    <property type="project" value="UniProtKB-EC"/>
</dbReference>
<keyword evidence="2" id="KW-0808">Transferase</keyword>
<feature type="region of interest" description="Disordered" evidence="1">
    <location>
        <begin position="399"/>
        <end position="422"/>
    </location>
</feature>
<accession>A0ABZ1C725</accession>
<sequence>MRIESPREFERLGAVRIYGLQKVYELDAGPESGSPEGGEDSVVRRVSSEALHEIESQMAIVVPVRNERLKLIEGVLVGIPHDCLVIVVSNSPRAPVDKFFLEQEAINNFCRFTRKQVMVVHQKDPAIAAAFSAAGYHDILDDKELVRNGKAEGMIMGSLLAKMAGRKYVGFVDSDNYFPGAVNEYVKEYAAGFCLNPSDYAMVRISWHSKPKVVENSLYFAKWGRSSRHSNMFLNKLVGHHTGFETEIVKTGNAGEHALTTDLAMSIDYATGYAVETFHYVHLLEKYAGILTEGEGVGEDMHRMVKISQIESRNPHLHEVKGDEHVEDMIAASLSTIYHSKLCPESLREEIEQDLQRRNYLKEGEQLAPMRIYKSLDRMNYDQFFATSEAAIRAAGGTSLTVPVASSKPSPVEPTPAETAED</sequence>
<keyword evidence="2" id="KW-0328">Glycosyltransferase</keyword>
<dbReference type="EC" id="2.4.1.217" evidence="2"/>
<dbReference type="Pfam" id="PF09488">
    <property type="entry name" value="Osmo_MPGsynth"/>
    <property type="match status" value="1"/>
</dbReference>
<organism evidence="2 3">
    <name type="scientific">Actomonas aquatica</name>
    <dbReference type="NCBI Taxonomy" id="2866162"/>
    <lineage>
        <taxon>Bacteria</taxon>
        <taxon>Pseudomonadati</taxon>
        <taxon>Verrucomicrobiota</taxon>
        <taxon>Opitutia</taxon>
        <taxon>Opitutales</taxon>
        <taxon>Opitutaceae</taxon>
        <taxon>Actomonas</taxon>
    </lineage>
</organism>
<dbReference type="EMBL" id="CP139781">
    <property type="protein sequence ID" value="WRQ87213.1"/>
    <property type="molecule type" value="Genomic_DNA"/>
</dbReference>
<dbReference type="NCBIfam" id="TIGR02460">
    <property type="entry name" value="osmo_MPGsynth"/>
    <property type="match status" value="1"/>
</dbReference>
<evidence type="ECO:0000256" key="1">
    <source>
        <dbReference type="SAM" id="MobiDB-lite"/>
    </source>
</evidence>
<evidence type="ECO:0000313" key="2">
    <source>
        <dbReference type="EMBL" id="WRQ87213.1"/>
    </source>
</evidence>
<dbReference type="Gene3D" id="3.90.550.10">
    <property type="entry name" value="Spore Coat Polysaccharide Biosynthesis Protein SpsA, Chain A"/>
    <property type="match status" value="1"/>
</dbReference>
<gene>
    <name evidence="2" type="primary">mpgS</name>
    <name evidence="2" type="ORF">K1X11_020565</name>
</gene>
<dbReference type="InterPro" id="IPR029044">
    <property type="entry name" value="Nucleotide-diphossugar_trans"/>
</dbReference>
<reference evidence="2 3" key="1">
    <citation type="submission" date="2023-12" db="EMBL/GenBank/DDBJ databases">
        <title>Description of an unclassified Opitutus bacterium of Verrucomicrobiota.</title>
        <authorList>
            <person name="Zhang D.-F."/>
        </authorList>
    </citation>
    <scope>NUCLEOTIDE SEQUENCE [LARGE SCALE GENOMIC DNA]</scope>
    <source>
        <strain evidence="2 3">WL0086</strain>
    </source>
</reference>